<dbReference type="AlphaFoldDB" id="R4UX42"/>
<feature type="compositionally biased region" description="Basic and acidic residues" evidence="1">
    <location>
        <begin position="29"/>
        <end position="69"/>
    </location>
</feature>
<protein>
    <submittedName>
        <fullName evidence="2">Uncharacterized protein</fullName>
    </submittedName>
</protein>
<feature type="compositionally biased region" description="Basic and acidic residues" evidence="1">
    <location>
        <begin position="87"/>
        <end position="97"/>
    </location>
</feature>
<feature type="compositionally biased region" description="Low complexity" evidence="1">
    <location>
        <begin position="70"/>
        <end position="83"/>
    </location>
</feature>
<reference evidence="2" key="1">
    <citation type="submission" date="2013-03" db="EMBL/GenBank/DDBJ databases">
        <title>Immune-Related transcriptome of Coptotermes formosanus Shiraki workers: the defense mechanism.</title>
        <authorList>
            <person name="Hussain A."/>
            <person name="Li Y.F."/>
            <person name="Wen S.Y."/>
        </authorList>
    </citation>
    <scope>NUCLEOTIDE SEQUENCE</scope>
</reference>
<proteinExistence type="evidence at transcript level"/>
<feature type="region of interest" description="Disordered" evidence="1">
    <location>
        <begin position="1"/>
        <end position="97"/>
    </location>
</feature>
<accession>R4UX42</accession>
<organism evidence="2">
    <name type="scientific">Coptotermes formosanus</name>
    <name type="common">Formosan subterranean termite</name>
    <dbReference type="NCBI Taxonomy" id="36987"/>
    <lineage>
        <taxon>Eukaryota</taxon>
        <taxon>Metazoa</taxon>
        <taxon>Ecdysozoa</taxon>
        <taxon>Arthropoda</taxon>
        <taxon>Hexapoda</taxon>
        <taxon>Insecta</taxon>
        <taxon>Pterygota</taxon>
        <taxon>Neoptera</taxon>
        <taxon>Polyneoptera</taxon>
        <taxon>Dictyoptera</taxon>
        <taxon>Blattodea</taxon>
        <taxon>Blattoidea</taxon>
        <taxon>Termitoidae</taxon>
        <taxon>Rhinotermitidae</taxon>
        <taxon>Coptotermes</taxon>
    </lineage>
</organism>
<evidence type="ECO:0000256" key="1">
    <source>
        <dbReference type="SAM" id="MobiDB-lite"/>
    </source>
</evidence>
<sequence>MGRPHGGRIGPPHRTRWGLPTPDGNMKSSRYDANIRSEWDSHIKEYEEKQRERTRELKQRERERNRERPASSSSRSYSSGSRSNKNRNTDKGGDSSS</sequence>
<dbReference type="EMBL" id="KC741057">
    <property type="protein sequence ID" value="AGM32881.1"/>
    <property type="molecule type" value="mRNA"/>
</dbReference>
<evidence type="ECO:0000313" key="2">
    <source>
        <dbReference type="EMBL" id="AGM32881.1"/>
    </source>
</evidence>
<name>R4UX42_COPFO</name>